<dbReference type="EMBL" id="PCVM01000070">
    <property type="protein sequence ID" value="PIQ73349.1"/>
    <property type="molecule type" value="Genomic_DNA"/>
</dbReference>
<accession>A0A2M6ITU8</accession>
<organism evidence="1 2">
    <name type="scientific">Candidatus Roizmanbacteria bacterium CG11_big_fil_rev_8_21_14_0_20_36_8</name>
    <dbReference type="NCBI Taxonomy" id="1974856"/>
    <lineage>
        <taxon>Bacteria</taxon>
        <taxon>Candidatus Roizmaniibacteriota</taxon>
    </lineage>
</organism>
<evidence type="ECO:0000313" key="2">
    <source>
        <dbReference type="Proteomes" id="UP000231056"/>
    </source>
</evidence>
<proteinExistence type="predicted"/>
<name>A0A2M6ITU8_9BACT</name>
<dbReference type="Proteomes" id="UP000231056">
    <property type="component" value="Unassembled WGS sequence"/>
</dbReference>
<evidence type="ECO:0000313" key="1">
    <source>
        <dbReference type="EMBL" id="PIQ73349.1"/>
    </source>
</evidence>
<gene>
    <name evidence="1" type="ORF">COV58_03020</name>
</gene>
<reference evidence="1 2" key="1">
    <citation type="submission" date="2017-09" db="EMBL/GenBank/DDBJ databases">
        <title>Depth-based differentiation of microbial function through sediment-hosted aquifers and enrichment of novel symbionts in the deep terrestrial subsurface.</title>
        <authorList>
            <person name="Probst A.J."/>
            <person name="Ladd B."/>
            <person name="Jarett J.K."/>
            <person name="Geller-Mcgrath D.E."/>
            <person name="Sieber C.M."/>
            <person name="Emerson J.B."/>
            <person name="Anantharaman K."/>
            <person name="Thomas B.C."/>
            <person name="Malmstrom R."/>
            <person name="Stieglmeier M."/>
            <person name="Klingl A."/>
            <person name="Woyke T."/>
            <person name="Ryan C.M."/>
            <person name="Banfield J.F."/>
        </authorList>
    </citation>
    <scope>NUCLEOTIDE SEQUENCE [LARGE SCALE GENOMIC DNA]</scope>
    <source>
        <strain evidence="1">CG11_big_fil_rev_8_21_14_0_20_36_8</strain>
    </source>
</reference>
<comment type="caution">
    <text evidence="1">The sequence shown here is derived from an EMBL/GenBank/DDBJ whole genome shotgun (WGS) entry which is preliminary data.</text>
</comment>
<protein>
    <submittedName>
        <fullName evidence="1">Uncharacterized protein</fullName>
    </submittedName>
</protein>
<dbReference type="AlphaFoldDB" id="A0A2M6ITU8"/>
<sequence>MQELNLPLFPPDIPTAIDIKTSNGNYDQVDYGEAFANTLRSFLLHKENSAFGNKLRRAMDDPELAHHGHHHSRHVEKAAEWALRMMLQKGKFDTCALGFQEDIVAFSLFHYLHDLDQQMTALCNVDSKKYLRDQDRTTSISEKRGHGIAAAVIALALAQDIADSTGISLDQARRIMSSSAIMMLRHDEPEQFDKTFNQDNSKGYTIENGKQIPLSGGELYNSFINDQLDVFTLSPSQLIYVLDRAKSKHHNAIPGSFYGLDPSFEEEHLEILHSLANDENPLFDTQDQSSQQTRERIVDLSEIAYWADISDMISPYTDQITRTLLTQYSLQRPLSAFSDSSRTVEESFQAVMGNEGGSLRGDDERIFWELVYAGSFRENSFIADDPEIYKFTREHVMLSAIAFKRFGEAIIQKQYAIINELYIARLNRYTEKYMKRWKHSPEENILIEHVFHKRVKQIIDEKNALLLHVSSVKPGCDISSREEMDTKLRKFQELSSMVIDMLKNKLGVDDAQMAKYEGTVSDFSPAETQFYTASDSLPIRGFKILESGQIIVSSRIE</sequence>